<organism evidence="2">
    <name type="scientific">marine sediment metagenome</name>
    <dbReference type="NCBI Taxonomy" id="412755"/>
    <lineage>
        <taxon>unclassified sequences</taxon>
        <taxon>metagenomes</taxon>
        <taxon>ecological metagenomes</taxon>
    </lineage>
</organism>
<accession>X1V9W7</accession>
<evidence type="ECO:0000259" key="1">
    <source>
        <dbReference type="Pfam" id="PF08937"/>
    </source>
</evidence>
<comment type="caution">
    <text evidence="2">The sequence shown here is derived from an EMBL/GenBank/DDBJ whole genome shotgun (WGS) entry which is preliminary data.</text>
</comment>
<reference evidence="2" key="1">
    <citation type="journal article" date="2014" name="Front. Microbiol.">
        <title>High frequency of phylogenetically diverse reductive dehalogenase-homologous genes in deep subseafloor sedimentary metagenomes.</title>
        <authorList>
            <person name="Kawai M."/>
            <person name="Futagami T."/>
            <person name="Toyoda A."/>
            <person name="Takaki Y."/>
            <person name="Nishi S."/>
            <person name="Hori S."/>
            <person name="Arai W."/>
            <person name="Tsubouchi T."/>
            <person name="Morono Y."/>
            <person name="Uchiyama I."/>
            <person name="Ito T."/>
            <person name="Fujiyama A."/>
            <person name="Inagaki F."/>
            <person name="Takami H."/>
        </authorList>
    </citation>
    <scope>NUCLEOTIDE SEQUENCE</scope>
    <source>
        <strain evidence="2">Expedition CK06-06</strain>
    </source>
</reference>
<dbReference type="InterPro" id="IPR036490">
    <property type="entry name" value="ThsB_TIR-like_sf"/>
</dbReference>
<dbReference type="EMBL" id="BARW01016218">
    <property type="protein sequence ID" value="GAJ02375.1"/>
    <property type="molecule type" value="Genomic_DNA"/>
</dbReference>
<gene>
    <name evidence="2" type="ORF">S12H4_28292</name>
</gene>
<dbReference type="SUPFAM" id="SSF52206">
    <property type="entry name" value="Hypothetical protein MTH538"/>
    <property type="match status" value="1"/>
</dbReference>
<proteinExistence type="predicted"/>
<dbReference type="AlphaFoldDB" id="X1V9W7"/>
<dbReference type="InterPro" id="IPR015032">
    <property type="entry name" value="ThsB__TIR-like_domain"/>
</dbReference>
<dbReference type="Gene3D" id="3.40.50.9200">
    <property type="entry name" value="Hypothetical protein MTH538"/>
    <property type="match status" value="1"/>
</dbReference>
<evidence type="ECO:0000313" key="2">
    <source>
        <dbReference type="EMBL" id="GAJ02375.1"/>
    </source>
</evidence>
<feature type="domain" description="Thoeris protein ThsB TIR-like" evidence="1">
    <location>
        <begin position="9"/>
        <end position="75"/>
    </location>
</feature>
<dbReference type="Pfam" id="PF08937">
    <property type="entry name" value="ThsB_TIR"/>
    <property type="match status" value="1"/>
</dbReference>
<protein>
    <recommendedName>
        <fullName evidence="1">Thoeris protein ThsB TIR-like domain-containing protein</fullName>
    </recommendedName>
</protein>
<sequence length="140" mass="15842">AIEGNKPAPDNKWEEITSAGDSAIKKWIKDQMEYRSCTVVLVGNKTADRKWINYEIVESWKAGMGVVGIRIHGLKNKDKYISEKGDNPFDYITYGDTGKKLSAIVECYNPAGGNSKERYDWISKHLSNAVEEAIEIRRDN</sequence>
<feature type="non-terminal residue" evidence="2">
    <location>
        <position position="1"/>
    </location>
</feature>
<name>X1V9W7_9ZZZZ</name>